<dbReference type="Pfam" id="PF13545">
    <property type="entry name" value="HTH_Crp_2"/>
    <property type="match status" value="1"/>
</dbReference>
<dbReference type="GO" id="GO:0003700">
    <property type="term" value="F:DNA-binding transcription factor activity"/>
    <property type="evidence" value="ECO:0007669"/>
    <property type="project" value="TreeGrafter"/>
</dbReference>
<evidence type="ECO:0000313" key="6">
    <source>
        <dbReference type="EMBL" id="KAA5607560.1"/>
    </source>
</evidence>
<name>A0A5M6IGY3_9PROT</name>
<dbReference type="Pfam" id="PF00027">
    <property type="entry name" value="cNMP_binding"/>
    <property type="match status" value="1"/>
</dbReference>
<evidence type="ECO:0000256" key="2">
    <source>
        <dbReference type="ARBA" id="ARBA00023125"/>
    </source>
</evidence>
<dbReference type="PROSITE" id="PS50042">
    <property type="entry name" value="CNMP_BINDING_3"/>
    <property type="match status" value="1"/>
</dbReference>
<dbReference type="InterPro" id="IPR012318">
    <property type="entry name" value="HTH_CRP"/>
</dbReference>
<dbReference type="InterPro" id="IPR018490">
    <property type="entry name" value="cNMP-bd_dom_sf"/>
</dbReference>
<dbReference type="Gene3D" id="2.60.120.10">
    <property type="entry name" value="Jelly Rolls"/>
    <property type="match status" value="1"/>
</dbReference>
<dbReference type="PROSITE" id="PS51063">
    <property type="entry name" value="HTH_CRP_2"/>
    <property type="match status" value="1"/>
</dbReference>
<feature type="domain" description="HTH crp-type" evidence="5">
    <location>
        <begin position="147"/>
        <end position="219"/>
    </location>
</feature>
<evidence type="ECO:0000259" key="5">
    <source>
        <dbReference type="PROSITE" id="PS51063"/>
    </source>
</evidence>
<keyword evidence="1" id="KW-0805">Transcription regulation</keyword>
<keyword evidence="7" id="KW-1185">Reference proteome</keyword>
<dbReference type="OrthoDB" id="3182344at2"/>
<dbReference type="PANTHER" id="PTHR24567">
    <property type="entry name" value="CRP FAMILY TRANSCRIPTIONAL REGULATORY PROTEIN"/>
    <property type="match status" value="1"/>
</dbReference>
<feature type="domain" description="Cyclic nucleotide-binding" evidence="4">
    <location>
        <begin position="13"/>
        <end position="116"/>
    </location>
</feature>
<comment type="caution">
    <text evidence="6">The sequence shown here is derived from an EMBL/GenBank/DDBJ whole genome shotgun (WGS) entry which is preliminary data.</text>
</comment>
<dbReference type="CDD" id="cd00038">
    <property type="entry name" value="CAP_ED"/>
    <property type="match status" value="1"/>
</dbReference>
<dbReference type="Proteomes" id="UP000324065">
    <property type="component" value="Unassembled WGS sequence"/>
</dbReference>
<dbReference type="InterPro" id="IPR036388">
    <property type="entry name" value="WH-like_DNA-bd_sf"/>
</dbReference>
<dbReference type="InterPro" id="IPR050397">
    <property type="entry name" value="Env_Response_Regulators"/>
</dbReference>
<dbReference type="PANTHER" id="PTHR24567:SF68">
    <property type="entry name" value="DNA-BINDING TRANSCRIPTIONAL DUAL REGULATOR CRP"/>
    <property type="match status" value="1"/>
</dbReference>
<dbReference type="GO" id="GO:0005829">
    <property type="term" value="C:cytosol"/>
    <property type="evidence" value="ECO:0007669"/>
    <property type="project" value="TreeGrafter"/>
</dbReference>
<dbReference type="Gene3D" id="1.10.10.10">
    <property type="entry name" value="Winged helix-like DNA-binding domain superfamily/Winged helix DNA-binding domain"/>
    <property type="match status" value="1"/>
</dbReference>
<keyword evidence="2" id="KW-0238">DNA-binding</keyword>
<dbReference type="SUPFAM" id="SSF46785">
    <property type="entry name" value="Winged helix' DNA-binding domain"/>
    <property type="match status" value="1"/>
</dbReference>
<organism evidence="6 7">
    <name type="scientific">Roseospira marina</name>
    <dbReference type="NCBI Taxonomy" id="140057"/>
    <lineage>
        <taxon>Bacteria</taxon>
        <taxon>Pseudomonadati</taxon>
        <taxon>Pseudomonadota</taxon>
        <taxon>Alphaproteobacteria</taxon>
        <taxon>Rhodospirillales</taxon>
        <taxon>Rhodospirillaceae</taxon>
        <taxon>Roseospira</taxon>
    </lineage>
</organism>
<sequence>MYSITDPLATFPLFASLSSTDRIELAQRFTRRRFNAHRLICDRNSKDSDVWFLLEGRVSISNFARNGREIAIAEFGPGDFFGEIAAIDGKPRSASVTARTDCVVLVLTADRFHTMVVDYPELGWHIMQRLSTLIRATNERLQSVSTQSVTQRVCQEILNLCVPSPVARDHHIVHPVPTQADLGTKIGASRETVARVLLDLAGDGIVMRKGRTLTIPDRDNLQAMVDGMRPVREGAKVA</sequence>
<reference evidence="6 7" key="1">
    <citation type="submission" date="2019-09" db="EMBL/GenBank/DDBJ databases">
        <title>Genome sequence of Roseospira marina, one of the more divergent members of the non-sulfur purple photosynthetic bacterial family, the Rhodospirillaceae.</title>
        <authorList>
            <person name="Meyer T."/>
            <person name="Kyndt J."/>
        </authorList>
    </citation>
    <scope>NUCLEOTIDE SEQUENCE [LARGE SCALE GENOMIC DNA]</scope>
    <source>
        <strain evidence="6 7">DSM 15113</strain>
    </source>
</reference>
<evidence type="ECO:0000259" key="4">
    <source>
        <dbReference type="PROSITE" id="PS50042"/>
    </source>
</evidence>
<dbReference type="SMART" id="SM00419">
    <property type="entry name" value="HTH_CRP"/>
    <property type="match status" value="1"/>
</dbReference>
<dbReference type="SUPFAM" id="SSF51206">
    <property type="entry name" value="cAMP-binding domain-like"/>
    <property type="match status" value="1"/>
</dbReference>
<dbReference type="RefSeq" id="WP_150060693.1">
    <property type="nucleotide sequence ID" value="NZ_JACHII010000001.1"/>
</dbReference>
<dbReference type="InterPro" id="IPR000595">
    <property type="entry name" value="cNMP-bd_dom"/>
</dbReference>
<evidence type="ECO:0000256" key="1">
    <source>
        <dbReference type="ARBA" id="ARBA00023015"/>
    </source>
</evidence>
<gene>
    <name evidence="6" type="ORF">F1188_02010</name>
</gene>
<dbReference type="InterPro" id="IPR036390">
    <property type="entry name" value="WH_DNA-bd_sf"/>
</dbReference>
<accession>A0A5M6IGY3</accession>
<dbReference type="SMART" id="SM00100">
    <property type="entry name" value="cNMP"/>
    <property type="match status" value="1"/>
</dbReference>
<protein>
    <submittedName>
        <fullName evidence="6">Crp/Fnr family transcriptional regulator</fullName>
    </submittedName>
</protein>
<dbReference type="GO" id="GO:0003677">
    <property type="term" value="F:DNA binding"/>
    <property type="evidence" value="ECO:0007669"/>
    <property type="project" value="UniProtKB-KW"/>
</dbReference>
<dbReference type="InterPro" id="IPR014710">
    <property type="entry name" value="RmlC-like_jellyroll"/>
</dbReference>
<dbReference type="EMBL" id="VWPJ01000001">
    <property type="protein sequence ID" value="KAA5607560.1"/>
    <property type="molecule type" value="Genomic_DNA"/>
</dbReference>
<evidence type="ECO:0000256" key="3">
    <source>
        <dbReference type="ARBA" id="ARBA00023163"/>
    </source>
</evidence>
<dbReference type="AlphaFoldDB" id="A0A5M6IGY3"/>
<keyword evidence="3" id="KW-0804">Transcription</keyword>
<evidence type="ECO:0000313" key="7">
    <source>
        <dbReference type="Proteomes" id="UP000324065"/>
    </source>
</evidence>
<proteinExistence type="predicted"/>